<comment type="pathway">
    <text evidence="1">Cell wall biogenesis; peptidoglycan biosynthesis.</text>
</comment>
<keyword evidence="5" id="KW-0645">Protease</keyword>
<proteinExistence type="inferred from homology"/>
<evidence type="ECO:0000256" key="5">
    <source>
        <dbReference type="ARBA" id="ARBA00022670"/>
    </source>
</evidence>
<keyword evidence="9" id="KW-0511">Multifunctional enzyme</keyword>
<keyword evidence="13" id="KW-0812">Transmembrane</keyword>
<name>A0ABS7IWJ1_9SPHN</name>
<dbReference type="Gene3D" id="1.10.3810.10">
    <property type="entry name" value="Biosynthetic peptidoglycan transglycosylase-like"/>
    <property type="match status" value="1"/>
</dbReference>
<keyword evidence="4" id="KW-0121">Carboxypeptidase</keyword>
<evidence type="ECO:0000313" key="16">
    <source>
        <dbReference type="EMBL" id="MBX7456747.1"/>
    </source>
</evidence>
<keyword evidence="7" id="KW-0808">Transferase</keyword>
<evidence type="ECO:0000256" key="8">
    <source>
        <dbReference type="ARBA" id="ARBA00022801"/>
    </source>
</evidence>
<keyword evidence="13" id="KW-0472">Membrane</keyword>
<evidence type="ECO:0000256" key="3">
    <source>
        <dbReference type="ARBA" id="ARBA00007739"/>
    </source>
</evidence>
<dbReference type="InterPro" id="IPR023346">
    <property type="entry name" value="Lysozyme-like_dom_sf"/>
</dbReference>
<dbReference type="InterPro" id="IPR036950">
    <property type="entry name" value="PBP_transglycosylase"/>
</dbReference>
<dbReference type="PANTHER" id="PTHR32282">
    <property type="entry name" value="BINDING PROTEIN TRANSPEPTIDASE, PUTATIVE-RELATED"/>
    <property type="match status" value="1"/>
</dbReference>
<evidence type="ECO:0000256" key="9">
    <source>
        <dbReference type="ARBA" id="ARBA00023268"/>
    </source>
</evidence>
<dbReference type="RefSeq" id="WP_221572186.1">
    <property type="nucleotide sequence ID" value="NZ_JAIGNK010000001.1"/>
</dbReference>
<evidence type="ECO:0000256" key="6">
    <source>
        <dbReference type="ARBA" id="ARBA00022676"/>
    </source>
</evidence>
<comment type="catalytic activity">
    <reaction evidence="11">
        <text>[GlcNAc-(1-&gt;4)-Mur2Ac(oyl-L-Ala-gamma-D-Glu-L-Lys-D-Ala-D-Ala)](n)-di-trans,octa-cis-undecaprenyl diphosphate + beta-D-GlcNAc-(1-&gt;4)-Mur2Ac(oyl-L-Ala-gamma-D-Glu-L-Lys-D-Ala-D-Ala)-di-trans,octa-cis-undecaprenyl diphosphate = [GlcNAc-(1-&gt;4)-Mur2Ac(oyl-L-Ala-gamma-D-Glu-L-Lys-D-Ala-D-Ala)](n+1)-di-trans,octa-cis-undecaprenyl diphosphate + di-trans,octa-cis-undecaprenyl diphosphate + H(+)</text>
        <dbReference type="Rhea" id="RHEA:23708"/>
        <dbReference type="Rhea" id="RHEA-COMP:9602"/>
        <dbReference type="Rhea" id="RHEA-COMP:9603"/>
        <dbReference type="ChEBI" id="CHEBI:15378"/>
        <dbReference type="ChEBI" id="CHEBI:58405"/>
        <dbReference type="ChEBI" id="CHEBI:60033"/>
        <dbReference type="ChEBI" id="CHEBI:78435"/>
        <dbReference type="EC" id="2.4.99.28"/>
    </reaction>
</comment>
<feature type="compositionally biased region" description="Basic residues" evidence="12">
    <location>
        <begin position="620"/>
        <end position="635"/>
    </location>
</feature>
<dbReference type="PANTHER" id="PTHR32282:SF33">
    <property type="entry name" value="PEPTIDOGLYCAN GLYCOSYLTRANSFERASE"/>
    <property type="match status" value="1"/>
</dbReference>
<keyword evidence="13" id="KW-1133">Transmembrane helix</keyword>
<dbReference type="Pfam" id="PF00905">
    <property type="entry name" value="Transpeptidase"/>
    <property type="match status" value="1"/>
</dbReference>
<dbReference type="InterPro" id="IPR001264">
    <property type="entry name" value="Glyco_trans_51"/>
</dbReference>
<dbReference type="SUPFAM" id="SSF53955">
    <property type="entry name" value="Lysozyme-like"/>
    <property type="match status" value="1"/>
</dbReference>
<dbReference type="EMBL" id="JAIGNK010000001">
    <property type="protein sequence ID" value="MBX7456747.1"/>
    <property type="molecule type" value="Genomic_DNA"/>
</dbReference>
<dbReference type="InterPro" id="IPR001460">
    <property type="entry name" value="PCN-bd_Tpept"/>
</dbReference>
<comment type="similarity">
    <text evidence="2">In the C-terminal section; belongs to the transpeptidase family.</text>
</comment>
<comment type="similarity">
    <text evidence="3">In the N-terminal section; belongs to the glycosyltransferase 51 family.</text>
</comment>
<evidence type="ECO:0000313" key="17">
    <source>
        <dbReference type="Proteomes" id="UP000783253"/>
    </source>
</evidence>
<accession>A0ABS7IWJ1</accession>
<keyword evidence="17" id="KW-1185">Reference proteome</keyword>
<protein>
    <recommendedName>
        <fullName evidence="10">peptidoglycan glycosyltransferase</fullName>
        <ecNumber evidence="10">2.4.99.28</ecNumber>
    </recommendedName>
</protein>
<dbReference type="Pfam" id="PF00912">
    <property type="entry name" value="Transgly"/>
    <property type="match status" value="1"/>
</dbReference>
<dbReference type="EC" id="2.4.99.28" evidence="10"/>
<evidence type="ECO:0000256" key="4">
    <source>
        <dbReference type="ARBA" id="ARBA00022645"/>
    </source>
</evidence>
<organism evidence="16 17">
    <name type="scientific">Qipengyuania polymorpha</name>
    <dbReference type="NCBI Taxonomy" id="2867234"/>
    <lineage>
        <taxon>Bacteria</taxon>
        <taxon>Pseudomonadati</taxon>
        <taxon>Pseudomonadota</taxon>
        <taxon>Alphaproteobacteria</taxon>
        <taxon>Sphingomonadales</taxon>
        <taxon>Erythrobacteraceae</taxon>
        <taxon>Qipengyuania</taxon>
    </lineage>
</organism>
<evidence type="ECO:0000256" key="11">
    <source>
        <dbReference type="ARBA" id="ARBA00049902"/>
    </source>
</evidence>
<feature type="region of interest" description="Disordered" evidence="12">
    <location>
        <begin position="600"/>
        <end position="635"/>
    </location>
</feature>
<evidence type="ECO:0000256" key="10">
    <source>
        <dbReference type="ARBA" id="ARBA00044770"/>
    </source>
</evidence>
<dbReference type="Gene3D" id="3.40.710.10">
    <property type="entry name" value="DD-peptidase/beta-lactamase superfamily"/>
    <property type="match status" value="1"/>
</dbReference>
<evidence type="ECO:0000256" key="2">
    <source>
        <dbReference type="ARBA" id="ARBA00007090"/>
    </source>
</evidence>
<feature type="domain" description="Glycosyl transferase family 51" evidence="15">
    <location>
        <begin position="91"/>
        <end position="252"/>
    </location>
</feature>
<keyword evidence="6" id="KW-0328">Glycosyltransferase</keyword>
<feature type="domain" description="Penicillin-binding protein transpeptidase" evidence="14">
    <location>
        <begin position="335"/>
        <end position="579"/>
    </location>
</feature>
<gene>
    <name evidence="16" type="ORF">K3152_00655</name>
</gene>
<dbReference type="InterPro" id="IPR012338">
    <property type="entry name" value="Beta-lactam/transpept-like"/>
</dbReference>
<evidence type="ECO:0000259" key="14">
    <source>
        <dbReference type="Pfam" id="PF00905"/>
    </source>
</evidence>
<dbReference type="Proteomes" id="UP000783253">
    <property type="component" value="Unassembled WGS sequence"/>
</dbReference>
<evidence type="ECO:0000259" key="15">
    <source>
        <dbReference type="Pfam" id="PF00912"/>
    </source>
</evidence>
<sequence length="635" mass="69845">MEGKLRHTTDTISLWASQRAWPWLRETLWPWLRDRPLRYTLAGAALALLLAWQVVAIPPWSAGERRGEPSLTFLASDGSIVARRGPAPVEEIDASQLPDHVRYAFIAIEDRRFEDHGGIDLRGLARATLANMKAGGVVEGGSTITQQYVKNAYLTQDRTFTRKFKEFLLADWVENWMGKDEILSRYLESAYFGGGQTGLTAAAHYFFDTTPQELTLGQAAMLAGVIKAPSNLAPTVDREASLERMQVVLDAMVDAEFITREEADAVENPEVDKGENSEVAAGSWFTDWLLRDMDDDDFGEVQTTLDADMQEAAEKAIANAGLGSAEAALIAIRPDGRVLAMVGGKKWQPEAFNRALFAERQPGSTFKLFDYLAALRDGATPDDIMLDAPLDIDGWQPKNGYKGYYGPVTIREAFAFSSNTVAVRAAQTAGYDEVREAARDLGVHSDLPEADSLPLGTASMTLAELVTAYAAFAGGSYPVKLYGIEDDFDEPDHKLARHDEWAPMLDLLFYAANYGTGKRAALDVPTFGKTGTTQDGRDALFVGFAGNVVTAVWIGRDDNKPVSGASGGRLPAQIWRAFMSQIELEPMALPYIPGGRLEQIRQPLPEFEPQPAPRAEPRRSGRKGKKKRRGPRHTR</sequence>
<evidence type="ECO:0000256" key="1">
    <source>
        <dbReference type="ARBA" id="ARBA00004752"/>
    </source>
</evidence>
<comment type="caution">
    <text evidence="16">The sequence shown here is derived from an EMBL/GenBank/DDBJ whole genome shotgun (WGS) entry which is preliminary data.</text>
</comment>
<evidence type="ECO:0000256" key="12">
    <source>
        <dbReference type="SAM" id="MobiDB-lite"/>
    </source>
</evidence>
<feature type="transmembrane region" description="Helical" evidence="13">
    <location>
        <begin position="39"/>
        <end position="60"/>
    </location>
</feature>
<keyword evidence="8" id="KW-0378">Hydrolase</keyword>
<evidence type="ECO:0000256" key="7">
    <source>
        <dbReference type="ARBA" id="ARBA00022679"/>
    </source>
</evidence>
<dbReference type="SUPFAM" id="SSF56601">
    <property type="entry name" value="beta-lactamase/transpeptidase-like"/>
    <property type="match status" value="1"/>
</dbReference>
<dbReference type="InterPro" id="IPR050396">
    <property type="entry name" value="Glycosyltr_51/Transpeptidase"/>
</dbReference>
<evidence type="ECO:0000256" key="13">
    <source>
        <dbReference type="SAM" id="Phobius"/>
    </source>
</evidence>
<reference evidence="16 17" key="1">
    <citation type="submission" date="2021-08" db="EMBL/GenBank/DDBJ databases">
        <title>Comparative Genomics Analysis of the Genus Qipengyuania Reveals Extensive Genetic Diversity and Metabolic Versatility, Including the Description of Fifteen Novel Species.</title>
        <authorList>
            <person name="Liu Y."/>
        </authorList>
    </citation>
    <scope>NUCLEOTIDE SEQUENCE [LARGE SCALE GENOMIC DNA]</scope>
    <source>
        <strain evidence="16 17">1NDH17</strain>
    </source>
</reference>